<sequence>MAVTGLISLVTSDLDPMKQALSRWFAKEIRQERPTIVFVTKLGNTNGPPAFRPHHLKTPLQRARDIVQRRLGNPATQAEISTSPTASPPRRWKSSYSNMYEPTKQRSGDLRTQSEQSPRAHSKHALGQHDVCDPGQRVNSRPSRDGVHQKAGNPPPLRDRHELASRDPWNYVMQYMGRVPAVKTSSNVLRH</sequence>
<dbReference type="InParanoid" id="C3Y9U0"/>
<feature type="region of interest" description="Disordered" evidence="1">
    <location>
        <begin position="72"/>
        <end position="163"/>
    </location>
</feature>
<evidence type="ECO:0000256" key="1">
    <source>
        <dbReference type="SAM" id="MobiDB-lite"/>
    </source>
</evidence>
<dbReference type="AlphaFoldDB" id="C3Y9U0"/>
<name>C3Y9U0_BRAFL</name>
<proteinExistence type="predicted"/>
<reference evidence="2" key="1">
    <citation type="journal article" date="2008" name="Nature">
        <title>The amphioxus genome and the evolution of the chordate karyotype.</title>
        <authorList>
            <consortium name="US DOE Joint Genome Institute (JGI-PGF)"/>
            <person name="Putnam N.H."/>
            <person name="Butts T."/>
            <person name="Ferrier D.E.K."/>
            <person name="Furlong R.F."/>
            <person name="Hellsten U."/>
            <person name="Kawashima T."/>
            <person name="Robinson-Rechavi M."/>
            <person name="Shoguchi E."/>
            <person name="Terry A."/>
            <person name="Yu J.-K."/>
            <person name="Benito-Gutierrez E.L."/>
            <person name="Dubchak I."/>
            <person name="Garcia-Fernandez J."/>
            <person name="Gibson-Brown J.J."/>
            <person name="Grigoriev I.V."/>
            <person name="Horton A.C."/>
            <person name="de Jong P.J."/>
            <person name="Jurka J."/>
            <person name="Kapitonov V.V."/>
            <person name="Kohara Y."/>
            <person name="Kuroki Y."/>
            <person name="Lindquist E."/>
            <person name="Lucas S."/>
            <person name="Osoegawa K."/>
            <person name="Pennacchio L.A."/>
            <person name="Salamov A.A."/>
            <person name="Satou Y."/>
            <person name="Sauka-Spengler T."/>
            <person name="Schmutz J."/>
            <person name="Shin-I T."/>
            <person name="Toyoda A."/>
            <person name="Bronner-Fraser M."/>
            <person name="Fujiyama A."/>
            <person name="Holland L.Z."/>
            <person name="Holland P.W.H."/>
            <person name="Satoh N."/>
            <person name="Rokhsar D.S."/>
        </authorList>
    </citation>
    <scope>NUCLEOTIDE SEQUENCE [LARGE SCALE GENOMIC DNA]</scope>
    <source>
        <strain evidence="2">S238N-H82</strain>
        <tissue evidence="2">Testes</tissue>
    </source>
</reference>
<organism>
    <name type="scientific">Branchiostoma floridae</name>
    <name type="common">Florida lancelet</name>
    <name type="synonym">Amphioxus</name>
    <dbReference type="NCBI Taxonomy" id="7739"/>
    <lineage>
        <taxon>Eukaryota</taxon>
        <taxon>Metazoa</taxon>
        <taxon>Chordata</taxon>
        <taxon>Cephalochordata</taxon>
        <taxon>Leptocardii</taxon>
        <taxon>Amphioxiformes</taxon>
        <taxon>Branchiostomatidae</taxon>
        <taxon>Branchiostoma</taxon>
    </lineage>
</organism>
<evidence type="ECO:0000313" key="2">
    <source>
        <dbReference type="EMBL" id="EEN62849.1"/>
    </source>
</evidence>
<accession>C3Y9U0</accession>
<feature type="compositionally biased region" description="Polar residues" evidence="1">
    <location>
        <begin position="110"/>
        <end position="119"/>
    </location>
</feature>
<gene>
    <name evidence="2" type="ORF">BRAFLDRAFT_130440</name>
</gene>
<feature type="compositionally biased region" description="Polar residues" evidence="1">
    <location>
        <begin position="74"/>
        <end position="85"/>
    </location>
</feature>
<dbReference type="EMBL" id="GG666493">
    <property type="protein sequence ID" value="EEN62849.1"/>
    <property type="molecule type" value="Genomic_DNA"/>
</dbReference>
<protein>
    <submittedName>
        <fullName evidence="2">Uncharacterized protein</fullName>
    </submittedName>
</protein>